<feature type="region of interest" description="Disordered" evidence="1">
    <location>
        <begin position="131"/>
        <end position="158"/>
    </location>
</feature>
<name>A0A1Y1IMR8_KLENI</name>
<gene>
    <name evidence="2" type="ORF">KFL_009370020</name>
</gene>
<evidence type="ECO:0008006" key="4">
    <source>
        <dbReference type="Google" id="ProtNLM"/>
    </source>
</evidence>
<evidence type="ECO:0000313" key="3">
    <source>
        <dbReference type="Proteomes" id="UP000054558"/>
    </source>
</evidence>
<dbReference type="Proteomes" id="UP000054558">
    <property type="component" value="Unassembled WGS sequence"/>
</dbReference>
<evidence type="ECO:0000256" key="1">
    <source>
        <dbReference type="SAM" id="MobiDB-lite"/>
    </source>
</evidence>
<organism evidence="2 3">
    <name type="scientific">Klebsormidium nitens</name>
    <name type="common">Green alga</name>
    <name type="synonym">Ulothrix nitens</name>
    <dbReference type="NCBI Taxonomy" id="105231"/>
    <lineage>
        <taxon>Eukaryota</taxon>
        <taxon>Viridiplantae</taxon>
        <taxon>Streptophyta</taxon>
        <taxon>Klebsormidiophyceae</taxon>
        <taxon>Klebsormidiales</taxon>
        <taxon>Klebsormidiaceae</taxon>
        <taxon>Klebsormidium</taxon>
    </lineage>
</organism>
<protein>
    <recommendedName>
        <fullName evidence="4">DUF4219 domain-containing protein</fullName>
    </recommendedName>
</protein>
<feature type="compositionally biased region" description="Acidic residues" evidence="1">
    <location>
        <begin position="197"/>
        <end position="208"/>
    </location>
</feature>
<reference evidence="2 3" key="1">
    <citation type="journal article" date="2014" name="Nat. Commun.">
        <title>Klebsormidium flaccidum genome reveals primary factors for plant terrestrial adaptation.</title>
        <authorList>
            <person name="Hori K."/>
            <person name="Maruyama F."/>
            <person name="Fujisawa T."/>
            <person name="Togashi T."/>
            <person name="Yamamoto N."/>
            <person name="Seo M."/>
            <person name="Sato S."/>
            <person name="Yamada T."/>
            <person name="Mori H."/>
            <person name="Tajima N."/>
            <person name="Moriyama T."/>
            <person name="Ikeuchi M."/>
            <person name="Watanabe M."/>
            <person name="Wada H."/>
            <person name="Kobayashi K."/>
            <person name="Saito M."/>
            <person name="Masuda T."/>
            <person name="Sasaki-Sekimoto Y."/>
            <person name="Mashiguchi K."/>
            <person name="Awai K."/>
            <person name="Shimojima M."/>
            <person name="Masuda S."/>
            <person name="Iwai M."/>
            <person name="Nobusawa T."/>
            <person name="Narise T."/>
            <person name="Kondo S."/>
            <person name="Saito H."/>
            <person name="Sato R."/>
            <person name="Murakawa M."/>
            <person name="Ihara Y."/>
            <person name="Oshima-Yamada Y."/>
            <person name="Ohtaka K."/>
            <person name="Satoh M."/>
            <person name="Sonobe K."/>
            <person name="Ishii M."/>
            <person name="Ohtani R."/>
            <person name="Kanamori-Sato M."/>
            <person name="Honoki R."/>
            <person name="Miyazaki D."/>
            <person name="Mochizuki H."/>
            <person name="Umetsu J."/>
            <person name="Higashi K."/>
            <person name="Shibata D."/>
            <person name="Kamiya Y."/>
            <person name="Sato N."/>
            <person name="Nakamura Y."/>
            <person name="Tabata S."/>
            <person name="Ida S."/>
            <person name="Kurokawa K."/>
            <person name="Ohta H."/>
        </authorList>
    </citation>
    <scope>NUCLEOTIDE SEQUENCE [LARGE SCALE GENOMIC DNA]</scope>
    <source>
        <strain evidence="2 3">NIES-2285</strain>
    </source>
</reference>
<proteinExistence type="predicted"/>
<feature type="compositionally biased region" description="Basic and acidic residues" evidence="1">
    <location>
        <begin position="142"/>
        <end position="157"/>
    </location>
</feature>
<dbReference type="EMBL" id="DF237886">
    <property type="protein sequence ID" value="GAQ92170.1"/>
    <property type="molecule type" value="Genomic_DNA"/>
</dbReference>
<accession>A0A1Y1IMR8</accession>
<keyword evidence="3" id="KW-1185">Reference proteome</keyword>
<dbReference type="AlphaFoldDB" id="A0A1Y1IMR8"/>
<evidence type="ECO:0000313" key="2">
    <source>
        <dbReference type="EMBL" id="GAQ92170.1"/>
    </source>
</evidence>
<sequence length="245" mass="26633">MEGGNWSIWKANFQTLIEHKVLFVAIEQPESAEGRPSITASKGADDPAYSDAFVKLILVVHALRGLQKGHETLPEILEAGDDEANLDTVQSKPMQRKQALQAKSKATQAESGDFELASAYVANLRSYPCLGNSRGSSNELGRSSEVRHALRDRDRGKQKAFLARGPVKKNWETAVAKRPVRADSVVKETVKVVEVDLEESEDEIESTGEPDKTREGVGAQDPINGVHGHVSEVGRGCVEDFGASN</sequence>
<feature type="region of interest" description="Disordered" evidence="1">
    <location>
        <begin position="197"/>
        <end position="231"/>
    </location>
</feature>